<dbReference type="InterPro" id="IPR038751">
    <property type="entry name" value="INTS8"/>
</dbReference>
<accession>A0A8K0D092</accession>
<dbReference type="Proteomes" id="UP000801492">
    <property type="component" value="Unassembled WGS sequence"/>
</dbReference>
<dbReference type="EMBL" id="VTPC01008715">
    <property type="protein sequence ID" value="KAF2892480.1"/>
    <property type="molecule type" value="Genomic_DNA"/>
</dbReference>
<keyword evidence="4" id="KW-0158">Chromosome</keyword>
<comment type="subcellular location">
    <subcellularLocation>
        <location evidence="2">Chromosome</location>
    </subcellularLocation>
    <subcellularLocation>
        <location evidence="1">Nucleus</location>
    </subcellularLocation>
</comment>
<dbReference type="GO" id="GO:0005694">
    <property type="term" value="C:chromosome"/>
    <property type="evidence" value="ECO:0007669"/>
    <property type="project" value="UniProtKB-SubCell"/>
</dbReference>
<reference evidence="7" key="1">
    <citation type="submission" date="2019-08" db="EMBL/GenBank/DDBJ databases">
        <title>The genome of the North American firefly Photinus pyralis.</title>
        <authorList>
            <consortium name="Photinus pyralis genome working group"/>
            <person name="Fallon T.R."/>
            <person name="Sander Lower S.E."/>
            <person name="Weng J.-K."/>
        </authorList>
    </citation>
    <scope>NUCLEOTIDE SEQUENCE</scope>
    <source>
        <strain evidence="7">TRF0915ILg1</strain>
        <tissue evidence="7">Whole body</tissue>
    </source>
</reference>
<evidence type="ECO:0000256" key="5">
    <source>
        <dbReference type="ARBA" id="ARBA00023242"/>
    </source>
</evidence>
<comment type="caution">
    <text evidence="7">The sequence shown here is derived from an EMBL/GenBank/DDBJ whole genome shotgun (WGS) entry which is preliminary data.</text>
</comment>
<evidence type="ECO:0000313" key="7">
    <source>
        <dbReference type="EMBL" id="KAF2892480.1"/>
    </source>
</evidence>
<dbReference type="PANTHER" id="PTHR13350">
    <property type="entry name" value="INTEGRATOR COMPLEX SUBUNIT 8"/>
    <property type="match status" value="1"/>
</dbReference>
<dbReference type="InterPro" id="IPR057980">
    <property type="entry name" value="TPR_INTS8"/>
</dbReference>
<gene>
    <name evidence="7" type="ORF">ILUMI_13699</name>
</gene>
<keyword evidence="8" id="KW-1185">Reference proteome</keyword>
<dbReference type="Pfam" id="PF25756">
    <property type="entry name" value="TPR_INTS8"/>
    <property type="match status" value="1"/>
</dbReference>
<evidence type="ECO:0000259" key="6">
    <source>
        <dbReference type="Pfam" id="PF25756"/>
    </source>
</evidence>
<sequence length="973" mass="112214">MDVDLLRPGTVPISPDTILWFEFLLSEDLLLKHLEKQFPDPLPTELISKFTSVVFESANNEIKRIDLENGDSKDNNVYDDQPKYSLRHLALKILSLKVAAYIKWNLDLLKVLPFKFQLTVLQDLMFFANNQIIIEIPNIPEYDNLSILPQPYLFALTLYHRWVLRIAVNYIFSNQMKMYGNSDASSLEESFIRSTENIQRSLYFLIEALNWENVPSLLTFDCFTMLTEDNTEIRNDWTHALPLSKEEFSAQITYDLAVFYFFKENYEMATSYFTSCAQFFKNVVDKTGFLSVDWNELQGYLLACNTTMEGTNNLLQQLHISIANQYMGILNTLQQDNSHKKIPMSYRISLELDIRGALSSGKFTVARDLLPKIQALNAVRCILDQVSVYHYDINLNNIDTFIWAVSPTLKICNESDKERIQSFLIQLLLKQKTPEILNKLIQDDTLSGLTKKVVEKLSTTLYSKPVLPDLLLGTPKETFECNNLRNPRLEVRSLEQQIILCYDPMELRQLLVKITARNGSRSVMRINPCWELPIPLQSVLVAMPKGFLQDFSFILLAKSRELMLSKNWSLSLELLETLKAEIHVGTGNVIPKLNRLISWEVLLIQMNQFLEEWPAPNLDKKELAQKCEACLQPGESVLPRTEIMEYCALCLLSLGHWDFLASLEKRWSYFEIASTIATACQDLMKYKGNKKLSRDLWDLVLPVFGSSPLQSKRSSSGSTSVIHRDSPTTSTKTQLISFFLKLRETTVLTVVISMLARLHNVLRDESSLELSVDYIILWPAVVSNANSYNSKAVLEVLTEILTKALYYYPTNISWMRLMGDINFVNGHHEESLNYYLKSLLISTDNFSLPTRNDDHIIRRMIKSCSTLNCHTQAAILCQFLEEPDYTSAFHNLAEQKLCSDATDAYYHCFWDTSILEYLVTLHHKRAEYQRRKHAIQVMGLLELNSNNNEEIQHEASNLRKNIFLRALCKQYVH</sequence>
<evidence type="ECO:0000256" key="4">
    <source>
        <dbReference type="ARBA" id="ARBA00022454"/>
    </source>
</evidence>
<feature type="domain" description="INTS8 TPR repeats" evidence="6">
    <location>
        <begin position="489"/>
        <end position="971"/>
    </location>
</feature>
<organism evidence="7 8">
    <name type="scientific">Ignelater luminosus</name>
    <name type="common">Cucubano</name>
    <name type="synonym">Pyrophorus luminosus</name>
    <dbReference type="NCBI Taxonomy" id="2038154"/>
    <lineage>
        <taxon>Eukaryota</taxon>
        <taxon>Metazoa</taxon>
        <taxon>Ecdysozoa</taxon>
        <taxon>Arthropoda</taxon>
        <taxon>Hexapoda</taxon>
        <taxon>Insecta</taxon>
        <taxon>Pterygota</taxon>
        <taxon>Neoptera</taxon>
        <taxon>Endopterygota</taxon>
        <taxon>Coleoptera</taxon>
        <taxon>Polyphaga</taxon>
        <taxon>Elateriformia</taxon>
        <taxon>Elateroidea</taxon>
        <taxon>Elateridae</taxon>
        <taxon>Agrypninae</taxon>
        <taxon>Pyrophorini</taxon>
        <taxon>Ignelater</taxon>
    </lineage>
</organism>
<dbReference type="GO" id="GO:0032039">
    <property type="term" value="C:integrator complex"/>
    <property type="evidence" value="ECO:0007669"/>
    <property type="project" value="TreeGrafter"/>
</dbReference>
<dbReference type="AlphaFoldDB" id="A0A8K0D092"/>
<comment type="similarity">
    <text evidence="3">Belongs to the Integrator subunit 8 family.</text>
</comment>
<proteinExistence type="inferred from homology"/>
<protein>
    <recommendedName>
        <fullName evidence="6">INTS8 TPR repeats domain-containing protein</fullName>
    </recommendedName>
</protein>
<keyword evidence="5" id="KW-0539">Nucleus</keyword>
<evidence type="ECO:0000256" key="1">
    <source>
        <dbReference type="ARBA" id="ARBA00004123"/>
    </source>
</evidence>
<dbReference type="GO" id="GO:0034472">
    <property type="term" value="P:snRNA 3'-end processing"/>
    <property type="evidence" value="ECO:0007669"/>
    <property type="project" value="InterPro"/>
</dbReference>
<dbReference type="OrthoDB" id="64340at2759"/>
<evidence type="ECO:0000256" key="2">
    <source>
        <dbReference type="ARBA" id="ARBA00004286"/>
    </source>
</evidence>
<dbReference type="PANTHER" id="PTHR13350:SF1">
    <property type="entry name" value="INTEGRATOR COMPLEX SUBUNIT 8"/>
    <property type="match status" value="1"/>
</dbReference>
<name>A0A8K0D092_IGNLU</name>
<evidence type="ECO:0000313" key="8">
    <source>
        <dbReference type="Proteomes" id="UP000801492"/>
    </source>
</evidence>
<evidence type="ECO:0000256" key="3">
    <source>
        <dbReference type="ARBA" id="ARBA00007147"/>
    </source>
</evidence>